<reference evidence="1 2" key="1">
    <citation type="submission" date="2019-10" db="EMBL/GenBank/DDBJ databases">
        <title>Genomic and transcriptomic insights into the perfect genentic adaptation of a filamentous nitrogen-fixing cyanobacterium to rice fields.</title>
        <authorList>
            <person name="Chen Z."/>
        </authorList>
    </citation>
    <scope>NUCLEOTIDE SEQUENCE [LARGE SCALE GENOMIC DNA]</scope>
    <source>
        <strain evidence="1">CCNUC1</strain>
    </source>
</reference>
<name>A0A5P8VRJ6_9NOSO</name>
<keyword evidence="2" id="KW-1185">Reference proteome</keyword>
<organism evidence="1 2">
    <name type="scientific">Nostoc sphaeroides CCNUC1</name>
    <dbReference type="NCBI Taxonomy" id="2653204"/>
    <lineage>
        <taxon>Bacteria</taxon>
        <taxon>Bacillati</taxon>
        <taxon>Cyanobacteriota</taxon>
        <taxon>Cyanophyceae</taxon>
        <taxon>Nostocales</taxon>
        <taxon>Nostocaceae</taxon>
        <taxon>Nostoc</taxon>
    </lineage>
</organism>
<gene>
    <name evidence="1" type="ORF">GXM_00508</name>
</gene>
<evidence type="ECO:0000313" key="2">
    <source>
        <dbReference type="Proteomes" id="UP000326678"/>
    </source>
</evidence>
<dbReference type="KEGG" id="nsh:GXM_00508"/>
<accession>A0A5P8VRJ6</accession>
<dbReference type="EMBL" id="CP045226">
    <property type="protein sequence ID" value="QFS43035.1"/>
    <property type="molecule type" value="Genomic_DNA"/>
</dbReference>
<dbReference type="Proteomes" id="UP000326678">
    <property type="component" value="Chromosome Gxm1"/>
</dbReference>
<protein>
    <submittedName>
        <fullName evidence="1">Uncharacterized protein</fullName>
    </submittedName>
</protein>
<evidence type="ECO:0000313" key="1">
    <source>
        <dbReference type="EMBL" id="QFS43035.1"/>
    </source>
</evidence>
<proteinExistence type="predicted"/>
<sequence>MNQFKIQNSKFKIQNSKFKIQNSNILDSHPQRAEGFYLPWETMILSRHLRARF</sequence>
<dbReference type="AlphaFoldDB" id="A0A5P8VRJ6"/>